<feature type="signal peptide" evidence="4">
    <location>
        <begin position="1"/>
        <end position="21"/>
    </location>
</feature>
<dbReference type="Pfam" id="PF13181">
    <property type="entry name" value="TPR_8"/>
    <property type="match status" value="1"/>
</dbReference>
<dbReference type="GO" id="GO:0046813">
    <property type="term" value="P:receptor-mediated virion attachment to host cell"/>
    <property type="evidence" value="ECO:0007669"/>
    <property type="project" value="TreeGrafter"/>
</dbReference>
<evidence type="ECO:0000313" key="5">
    <source>
        <dbReference type="EMBL" id="SFV26499.1"/>
    </source>
</evidence>
<feature type="chain" id="PRO_5011682676" evidence="4">
    <location>
        <begin position="22"/>
        <end position="170"/>
    </location>
</feature>
<sequence length="170" mass="18651">MNRVLKLATAIFILTSVHARADATEDCNDATNTTQKIRGCTEVIQRTMQSDALSTAYMNRAIARAERKEMAKALTDFTAAIHADSENNFAYYNRGNVYLDLRKPKQAKADFTRALEIAPDMSPALLNRALANEMLGEREASIADFRAALALEPTLFAASEGLKRLGATPP</sequence>
<dbReference type="GO" id="GO:0009279">
    <property type="term" value="C:cell outer membrane"/>
    <property type="evidence" value="ECO:0007669"/>
    <property type="project" value="TreeGrafter"/>
</dbReference>
<dbReference type="Pfam" id="PF00515">
    <property type="entry name" value="TPR_1"/>
    <property type="match status" value="1"/>
</dbReference>
<evidence type="ECO:0000256" key="4">
    <source>
        <dbReference type="SAM" id="SignalP"/>
    </source>
</evidence>
<reference evidence="6" key="1">
    <citation type="submission" date="2016-10" db="EMBL/GenBank/DDBJ databases">
        <authorList>
            <person name="Varghese N."/>
            <person name="Submissions S."/>
        </authorList>
    </citation>
    <scope>NUCLEOTIDE SEQUENCE [LARGE SCALE GENOMIC DNA]</scope>
    <source>
        <strain evidence="6">DSM 1565</strain>
    </source>
</reference>
<dbReference type="STRING" id="51670.SAMN04488557_0498"/>
<accession>A0A1I7MVR7</accession>
<dbReference type="PANTHER" id="PTHR44858:SF1">
    <property type="entry name" value="UDP-N-ACETYLGLUCOSAMINE--PEPTIDE N-ACETYLGLUCOSAMINYLTRANSFERASE SPINDLY-RELATED"/>
    <property type="match status" value="1"/>
</dbReference>
<dbReference type="RefSeq" id="WP_244531034.1">
    <property type="nucleotide sequence ID" value="NZ_FPCH01000001.1"/>
</dbReference>
<keyword evidence="4" id="KW-0732">Signal</keyword>
<dbReference type="PANTHER" id="PTHR44858">
    <property type="entry name" value="TETRATRICOPEPTIDE REPEAT PROTEIN 6"/>
    <property type="match status" value="1"/>
</dbReference>
<keyword evidence="6" id="KW-1185">Reference proteome</keyword>
<dbReference type="InterPro" id="IPR019734">
    <property type="entry name" value="TPR_rpt"/>
</dbReference>
<dbReference type="InterPro" id="IPR050498">
    <property type="entry name" value="Ycf3"/>
</dbReference>
<dbReference type="Gene3D" id="1.25.40.10">
    <property type="entry name" value="Tetratricopeptide repeat domain"/>
    <property type="match status" value="1"/>
</dbReference>
<dbReference type="InterPro" id="IPR011990">
    <property type="entry name" value="TPR-like_helical_dom_sf"/>
</dbReference>
<evidence type="ECO:0000256" key="3">
    <source>
        <dbReference type="PROSITE-ProRule" id="PRU00339"/>
    </source>
</evidence>
<dbReference type="PROSITE" id="PS50005">
    <property type="entry name" value="TPR"/>
    <property type="match status" value="1"/>
</dbReference>
<evidence type="ECO:0000256" key="2">
    <source>
        <dbReference type="ARBA" id="ARBA00022803"/>
    </source>
</evidence>
<dbReference type="EMBL" id="FPCH01000001">
    <property type="protein sequence ID" value="SFV26499.1"/>
    <property type="molecule type" value="Genomic_DNA"/>
</dbReference>
<protein>
    <submittedName>
        <fullName evidence="5">Tetratricopeptide repeat-containing protein</fullName>
    </submittedName>
</protein>
<evidence type="ECO:0000313" key="6">
    <source>
        <dbReference type="Proteomes" id="UP000199423"/>
    </source>
</evidence>
<keyword evidence="1" id="KW-0677">Repeat</keyword>
<dbReference type="SUPFAM" id="SSF48452">
    <property type="entry name" value="TPR-like"/>
    <property type="match status" value="1"/>
</dbReference>
<feature type="repeat" description="TPR" evidence="3">
    <location>
        <begin position="88"/>
        <end position="121"/>
    </location>
</feature>
<dbReference type="AlphaFoldDB" id="A0A1I7MVR7"/>
<organism evidence="5 6">
    <name type="scientific">Hyphomicrobium facile</name>
    <dbReference type="NCBI Taxonomy" id="51670"/>
    <lineage>
        <taxon>Bacteria</taxon>
        <taxon>Pseudomonadati</taxon>
        <taxon>Pseudomonadota</taxon>
        <taxon>Alphaproteobacteria</taxon>
        <taxon>Hyphomicrobiales</taxon>
        <taxon>Hyphomicrobiaceae</taxon>
        <taxon>Hyphomicrobium</taxon>
    </lineage>
</organism>
<keyword evidence="2 3" id="KW-0802">TPR repeat</keyword>
<proteinExistence type="predicted"/>
<name>A0A1I7MVR7_9HYPH</name>
<gene>
    <name evidence="5" type="ORF">SAMN04488557_0498</name>
</gene>
<dbReference type="Proteomes" id="UP000199423">
    <property type="component" value="Unassembled WGS sequence"/>
</dbReference>
<dbReference type="SMART" id="SM00028">
    <property type="entry name" value="TPR"/>
    <property type="match status" value="3"/>
</dbReference>
<evidence type="ECO:0000256" key="1">
    <source>
        <dbReference type="ARBA" id="ARBA00022737"/>
    </source>
</evidence>